<dbReference type="PANTHER" id="PTHR45982:SF1">
    <property type="entry name" value="REGULATOR OF CHROMOSOME CONDENSATION"/>
    <property type="match status" value="1"/>
</dbReference>
<feature type="repeat" description="RCC1" evidence="3">
    <location>
        <begin position="356"/>
        <end position="405"/>
    </location>
</feature>
<feature type="domain" description="RCC1-like" evidence="4">
    <location>
        <begin position="30"/>
        <end position="401"/>
    </location>
</feature>
<evidence type="ECO:0000256" key="3">
    <source>
        <dbReference type="PROSITE-ProRule" id="PRU00235"/>
    </source>
</evidence>
<dbReference type="InterPro" id="IPR051553">
    <property type="entry name" value="Ran_GTPase-activating"/>
</dbReference>
<dbReference type="Proteomes" id="UP001210925">
    <property type="component" value="Unassembled WGS sequence"/>
</dbReference>
<accession>A0AAD5Y821</accession>
<feature type="repeat" description="RCC1" evidence="3">
    <location>
        <begin position="81"/>
        <end position="130"/>
    </location>
</feature>
<feature type="repeat" description="RCC1" evidence="3">
    <location>
        <begin position="191"/>
        <end position="250"/>
    </location>
</feature>
<dbReference type="InterPro" id="IPR000408">
    <property type="entry name" value="Reg_chr_condens"/>
</dbReference>
<protein>
    <submittedName>
        <fullName evidence="5">Regulator of chromosome condensation</fullName>
    </submittedName>
</protein>
<keyword evidence="6" id="KW-1185">Reference proteome</keyword>
<evidence type="ECO:0000313" key="5">
    <source>
        <dbReference type="EMBL" id="KAJ3261372.1"/>
    </source>
</evidence>
<evidence type="ECO:0000313" key="6">
    <source>
        <dbReference type="Proteomes" id="UP001210925"/>
    </source>
</evidence>
<dbReference type="PROSITE" id="PS50012">
    <property type="entry name" value="RCC1_3"/>
    <property type="match status" value="7"/>
</dbReference>
<proteinExistence type="predicted"/>
<dbReference type="PANTHER" id="PTHR45982">
    <property type="entry name" value="REGULATOR OF CHROMOSOME CONDENSATION"/>
    <property type="match status" value="1"/>
</dbReference>
<evidence type="ECO:0000256" key="2">
    <source>
        <dbReference type="ARBA" id="ARBA00022737"/>
    </source>
</evidence>
<dbReference type="AlphaFoldDB" id="A0AAD5Y821"/>
<reference evidence="5" key="1">
    <citation type="submission" date="2020-05" db="EMBL/GenBank/DDBJ databases">
        <title>Phylogenomic resolution of chytrid fungi.</title>
        <authorList>
            <person name="Stajich J.E."/>
            <person name="Amses K."/>
            <person name="Simmons R."/>
            <person name="Seto K."/>
            <person name="Myers J."/>
            <person name="Bonds A."/>
            <person name="Quandt C.A."/>
            <person name="Barry K."/>
            <person name="Liu P."/>
            <person name="Grigoriev I."/>
            <person name="Longcore J.E."/>
            <person name="James T.Y."/>
        </authorList>
    </citation>
    <scope>NUCLEOTIDE SEQUENCE</scope>
    <source>
        <strain evidence="5">PLAUS21</strain>
    </source>
</reference>
<evidence type="ECO:0000256" key="1">
    <source>
        <dbReference type="ARBA" id="ARBA00022658"/>
    </source>
</evidence>
<keyword evidence="2" id="KW-0677">Repeat</keyword>
<dbReference type="GO" id="GO:0005737">
    <property type="term" value="C:cytoplasm"/>
    <property type="evidence" value="ECO:0007669"/>
    <property type="project" value="TreeGrafter"/>
</dbReference>
<dbReference type="PRINTS" id="PR00633">
    <property type="entry name" value="RCCNDNSATION"/>
</dbReference>
<name>A0AAD5Y821_9FUNG</name>
<feature type="repeat" description="RCC1" evidence="3">
    <location>
        <begin position="251"/>
        <end position="303"/>
    </location>
</feature>
<comment type="caution">
    <text evidence="5">The sequence shown here is derived from an EMBL/GenBank/DDBJ whole genome shotgun (WGS) entry which is preliminary data.</text>
</comment>
<dbReference type="EMBL" id="JADGKB010000006">
    <property type="protein sequence ID" value="KAJ3261372.1"/>
    <property type="molecule type" value="Genomic_DNA"/>
</dbReference>
<dbReference type="GO" id="GO:0005085">
    <property type="term" value="F:guanyl-nucleotide exchange factor activity"/>
    <property type="evidence" value="ECO:0007669"/>
    <property type="project" value="TreeGrafter"/>
</dbReference>
<dbReference type="InterPro" id="IPR058923">
    <property type="entry name" value="RCC1-like_dom"/>
</dbReference>
<feature type="repeat" description="RCC1" evidence="3">
    <location>
        <begin position="28"/>
        <end position="80"/>
    </location>
</feature>
<dbReference type="Pfam" id="PF25390">
    <property type="entry name" value="WD40_RLD"/>
    <property type="match status" value="1"/>
</dbReference>
<organism evidence="5 6">
    <name type="scientific">Boothiomyces macroporosus</name>
    <dbReference type="NCBI Taxonomy" id="261099"/>
    <lineage>
        <taxon>Eukaryota</taxon>
        <taxon>Fungi</taxon>
        <taxon>Fungi incertae sedis</taxon>
        <taxon>Chytridiomycota</taxon>
        <taxon>Chytridiomycota incertae sedis</taxon>
        <taxon>Chytridiomycetes</taxon>
        <taxon>Rhizophydiales</taxon>
        <taxon>Terramycetaceae</taxon>
        <taxon>Boothiomyces</taxon>
    </lineage>
</organism>
<feature type="repeat" description="RCC1" evidence="3">
    <location>
        <begin position="131"/>
        <end position="183"/>
    </location>
</feature>
<dbReference type="SUPFAM" id="SSF50985">
    <property type="entry name" value="RCC1/BLIP-II"/>
    <property type="match status" value="1"/>
</dbReference>
<sequence length="408" mass="43478">MARGKPLAKSQSASKIPLHLEIPQKTVGLVYVVGSGDCAQLGLGPDVFEKERPAKIGYFDDLEIVSVVAGGMHTIALSAKGKLYSWGCNDQKALGRSGEESEPAPVEGLDDVTVVSVACGDSISAALTSAGLVYAWGTFRGTNGIFGFAPGIETQPTPYLISELKNIVEISAGTNHLVALAKDGNPNLTSGKIYTWGIGEQNQLGRKVMSRHAFEASLHPRPINFRPYRKTSKFPHVFCGCYHTILVHESNTLFTFGLNNYGQLGLGHLDEMDIPDMVEGIDGSVEIKQAAGGEHFTVILDVEGQVYVCGRNDSGQLGLPASEYPEHCSKATKLDLPKIRSIACGAAFSLAVTEESDLYAWGYGEMGQLANGSEDAPTPFQIDLKGRKVISAAGGGQHTVILVEPKAE</sequence>
<dbReference type="PROSITE" id="PS00626">
    <property type="entry name" value="RCC1_2"/>
    <property type="match status" value="1"/>
</dbReference>
<dbReference type="InterPro" id="IPR009091">
    <property type="entry name" value="RCC1/BLIP-II"/>
</dbReference>
<evidence type="ECO:0000259" key="4">
    <source>
        <dbReference type="Pfam" id="PF25390"/>
    </source>
</evidence>
<feature type="repeat" description="RCC1" evidence="3">
    <location>
        <begin position="304"/>
        <end position="355"/>
    </location>
</feature>
<dbReference type="Gene3D" id="2.130.10.30">
    <property type="entry name" value="Regulator of chromosome condensation 1/beta-lactamase-inhibitor protein II"/>
    <property type="match status" value="1"/>
</dbReference>
<keyword evidence="1" id="KW-0344">Guanine-nucleotide releasing factor</keyword>
<gene>
    <name evidence="5" type="primary">RCC1</name>
    <name evidence="5" type="ORF">HK103_005980</name>
</gene>